<dbReference type="GO" id="GO:0070773">
    <property type="term" value="F:protein-N-terminal glutamine amidohydrolase activity"/>
    <property type="evidence" value="ECO:0007669"/>
    <property type="project" value="UniProtKB-UniRule"/>
</dbReference>
<dbReference type="GeneID" id="25037496"/>
<comment type="catalytic activity">
    <reaction evidence="7 8">
        <text>N-terminal L-glutaminyl-[protein] + H2O = N-terminal L-glutamyl-[protein] + NH4(+)</text>
        <dbReference type="Rhea" id="RHEA:50680"/>
        <dbReference type="Rhea" id="RHEA-COMP:12668"/>
        <dbReference type="Rhea" id="RHEA-COMP:12777"/>
        <dbReference type="ChEBI" id="CHEBI:15377"/>
        <dbReference type="ChEBI" id="CHEBI:28938"/>
        <dbReference type="ChEBI" id="CHEBI:64721"/>
        <dbReference type="ChEBI" id="CHEBI:64722"/>
        <dbReference type="EC" id="3.5.1.122"/>
    </reaction>
</comment>
<evidence type="ECO:0000256" key="5">
    <source>
        <dbReference type="ARBA" id="ARBA00022801"/>
    </source>
</evidence>
<feature type="domain" description="Protein N-terminal glutamine amidohydrolase alpha beta roll" evidence="9">
    <location>
        <begin position="7"/>
        <end position="195"/>
    </location>
</feature>
<evidence type="ECO:0000256" key="1">
    <source>
        <dbReference type="ARBA" id="ARBA00008985"/>
    </source>
</evidence>
<protein>
    <recommendedName>
        <fullName evidence="4 8">Protein N-terminal glutamine amidohydrolase</fullName>
        <ecNumber evidence="3 8">3.5.1.122</ecNumber>
    </recommendedName>
    <alternativeName>
        <fullName evidence="6 8">Protein NH2-terminal glutamine deamidase</fullName>
    </alternativeName>
</protein>
<comment type="similarity">
    <text evidence="1 8">Belongs to the NTAQ1 family.</text>
</comment>
<dbReference type="OMA" id="GWGTVYS"/>
<dbReference type="Proteomes" id="UP000015464">
    <property type="component" value="Unassembled WGS sequence"/>
</dbReference>
<gene>
    <name evidence="10" type="ORF">SPOG_03178</name>
</gene>
<dbReference type="HOGENOM" id="CLU_091083_1_0_1"/>
<dbReference type="AlphaFoldDB" id="S9W113"/>
<dbReference type="InterPro" id="IPR039733">
    <property type="entry name" value="NTAQ1"/>
</dbReference>
<comment type="subunit">
    <text evidence="2 8">Monomer.</text>
</comment>
<dbReference type="GO" id="GO:0008418">
    <property type="term" value="F:protein-N-terminal asparagine amidohydrolase activity"/>
    <property type="evidence" value="ECO:0007669"/>
    <property type="project" value="UniProtKB-UniRule"/>
</dbReference>
<name>S9W113_SCHCR</name>
<evidence type="ECO:0000256" key="2">
    <source>
        <dbReference type="ARBA" id="ARBA00011245"/>
    </source>
</evidence>
<dbReference type="Gene3D" id="3.10.620.10">
    <property type="entry name" value="Protein N-terminal glutamine amidohydrolase, alpha beta roll"/>
    <property type="match status" value="1"/>
</dbReference>
<evidence type="ECO:0000256" key="7">
    <source>
        <dbReference type="ARBA" id="ARBA00048768"/>
    </source>
</evidence>
<dbReference type="RefSeq" id="XP_013021290.1">
    <property type="nucleotide sequence ID" value="XM_013165836.1"/>
</dbReference>
<dbReference type="PANTHER" id="PTHR13035:SF0">
    <property type="entry name" value="PROTEIN N-TERMINAL GLUTAMINE AMIDOHYDROLASE"/>
    <property type="match status" value="1"/>
</dbReference>
<keyword evidence="5 8" id="KW-0378">Hydrolase</keyword>
<dbReference type="InterPro" id="IPR037132">
    <property type="entry name" value="N_Gln_amidohydro_ab_roll_sf"/>
</dbReference>
<dbReference type="EMBL" id="KE546988">
    <property type="protein sequence ID" value="EPY53588.1"/>
    <property type="molecule type" value="Genomic_DNA"/>
</dbReference>
<proteinExistence type="inferred from homology"/>
<dbReference type="eggNOG" id="KOG3261">
    <property type="taxonomic scope" value="Eukaryota"/>
</dbReference>
<sequence length="199" mass="23686">MQSKIQYTSCYCEENIYQLAEYFVKEKPQLQAYVIFLSTPTKTMPIWEQSKSPFVIWDYHVVLLTRSLQNPREGWFVWDHDTRLPIPCPLEHYLERALRRDWEHSPELPLIFGNSYCDMNRKYRVIEAKSYLQHFSSDRSHMKTETGEWLSPPPPYPCIGKGNQMNLPQYTNVNDNQNDAVFGIVYNEDEFRQTFQKSA</sequence>
<evidence type="ECO:0000256" key="3">
    <source>
        <dbReference type="ARBA" id="ARBA00012718"/>
    </source>
</evidence>
<dbReference type="GO" id="GO:0005634">
    <property type="term" value="C:nucleus"/>
    <property type="evidence" value="ECO:0007669"/>
    <property type="project" value="TreeGrafter"/>
</dbReference>
<accession>S9W113</accession>
<dbReference type="EC" id="3.5.1.122" evidence="3 8"/>
<dbReference type="OrthoDB" id="191192at2759"/>
<dbReference type="Pfam" id="PF09764">
    <property type="entry name" value="Nt_Gln_amidase"/>
    <property type="match status" value="1"/>
</dbReference>
<evidence type="ECO:0000256" key="6">
    <source>
        <dbReference type="ARBA" id="ARBA00029677"/>
    </source>
</evidence>
<keyword evidence="11" id="KW-1185">Reference proteome</keyword>
<evidence type="ECO:0000256" key="4">
    <source>
        <dbReference type="ARBA" id="ARBA00021247"/>
    </source>
</evidence>
<evidence type="ECO:0000256" key="8">
    <source>
        <dbReference type="RuleBase" id="RU367082"/>
    </source>
</evidence>
<comment type="function">
    <text evidence="8">Mediates the side-chain deamidation of N-terminal glutamine residues to glutamate, an important step in N-end rule pathway of protein degradation. Conversion of the resulting N-terminal glutamine to glutamate renders the protein susceptible to arginylation, polyubiquitination and degradation as specified by the N-end rule. Does not act on substrates with internal or C-terminal glutamine and does not act on non-glutamine residues in any position.</text>
</comment>
<evidence type="ECO:0000313" key="11">
    <source>
        <dbReference type="Proteomes" id="UP000015464"/>
    </source>
</evidence>
<dbReference type="InterPro" id="IPR023128">
    <property type="entry name" value="Prot_N_Gln_amidohydro_ab_roll"/>
</dbReference>
<dbReference type="GO" id="GO:0005829">
    <property type="term" value="C:cytosol"/>
    <property type="evidence" value="ECO:0007669"/>
    <property type="project" value="TreeGrafter"/>
</dbReference>
<dbReference type="PANTHER" id="PTHR13035">
    <property type="entry name" value="PROTEIN N-TERMINAL GLUTAMINE AMIDOHYDROLASE"/>
    <property type="match status" value="1"/>
</dbReference>
<evidence type="ECO:0000313" key="10">
    <source>
        <dbReference type="EMBL" id="EPY53588.1"/>
    </source>
</evidence>
<organism evidence="10 11">
    <name type="scientific">Schizosaccharomyces cryophilus (strain OY26 / ATCC MYA-4695 / CBS 11777 / NBRC 106824 / NRRL Y48691)</name>
    <name type="common">Fission yeast</name>
    <dbReference type="NCBI Taxonomy" id="653667"/>
    <lineage>
        <taxon>Eukaryota</taxon>
        <taxon>Fungi</taxon>
        <taxon>Dikarya</taxon>
        <taxon>Ascomycota</taxon>
        <taxon>Taphrinomycotina</taxon>
        <taxon>Schizosaccharomycetes</taxon>
        <taxon>Schizosaccharomycetales</taxon>
        <taxon>Schizosaccharomycetaceae</taxon>
        <taxon>Schizosaccharomyces</taxon>
    </lineage>
</organism>
<evidence type="ECO:0000259" key="9">
    <source>
        <dbReference type="Pfam" id="PF09764"/>
    </source>
</evidence>
<reference evidence="10 11" key="1">
    <citation type="journal article" date="2011" name="Science">
        <title>Comparative functional genomics of the fission yeasts.</title>
        <authorList>
            <person name="Rhind N."/>
            <person name="Chen Z."/>
            <person name="Yassour M."/>
            <person name="Thompson D.A."/>
            <person name="Haas B.J."/>
            <person name="Habib N."/>
            <person name="Wapinski I."/>
            <person name="Roy S."/>
            <person name="Lin M.F."/>
            <person name="Heiman D.I."/>
            <person name="Young S.K."/>
            <person name="Furuya K."/>
            <person name="Guo Y."/>
            <person name="Pidoux A."/>
            <person name="Chen H.M."/>
            <person name="Robbertse B."/>
            <person name="Goldberg J.M."/>
            <person name="Aoki K."/>
            <person name="Bayne E.H."/>
            <person name="Berlin A.M."/>
            <person name="Desjardins C.A."/>
            <person name="Dobbs E."/>
            <person name="Dukaj L."/>
            <person name="Fan L."/>
            <person name="FitzGerald M.G."/>
            <person name="French C."/>
            <person name="Gujja S."/>
            <person name="Hansen K."/>
            <person name="Keifenheim D."/>
            <person name="Levin J.Z."/>
            <person name="Mosher R.A."/>
            <person name="Mueller C.A."/>
            <person name="Pfiffner J."/>
            <person name="Priest M."/>
            <person name="Russ C."/>
            <person name="Smialowska A."/>
            <person name="Swoboda P."/>
            <person name="Sykes S.M."/>
            <person name="Vaughn M."/>
            <person name="Vengrova S."/>
            <person name="Yoder R."/>
            <person name="Zeng Q."/>
            <person name="Allshire R."/>
            <person name="Baulcombe D."/>
            <person name="Birren B.W."/>
            <person name="Brown W."/>
            <person name="Ekwall K."/>
            <person name="Kellis M."/>
            <person name="Leatherwood J."/>
            <person name="Levin H."/>
            <person name="Margalit H."/>
            <person name="Martienssen R."/>
            <person name="Nieduszynski C.A."/>
            <person name="Spatafora J.W."/>
            <person name="Friedman N."/>
            <person name="Dalgaard J.Z."/>
            <person name="Baumann P."/>
            <person name="Niki H."/>
            <person name="Regev A."/>
            <person name="Nusbaum C."/>
        </authorList>
    </citation>
    <scope>NUCLEOTIDE SEQUENCE [LARGE SCALE GENOMIC DNA]</scope>
    <source>
        <strain evidence="11">OY26 / ATCC MYA-4695 / CBS 11777 / NBRC 106824 / NRRL Y48691</strain>
    </source>
</reference>